<comment type="caution">
    <text evidence="1">The sequence shown here is derived from an EMBL/GenBank/DDBJ whole genome shotgun (WGS) entry which is preliminary data.</text>
</comment>
<reference evidence="2" key="1">
    <citation type="submission" date="2023-07" db="EMBL/GenBank/DDBJ databases">
        <title>Chryseobacterium sp. strain PBS4-4 Genome sequencing and assembly.</title>
        <authorList>
            <person name="Jung Y."/>
        </authorList>
    </citation>
    <scope>NUCLEOTIDE SEQUENCE [LARGE SCALE GENOMIC DNA]</scope>
    <source>
        <strain evidence="2">PBS4-4</strain>
    </source>
</reference>
<dbReference type="RefSeq" id="WP_263004633.1">
    <property type="nucleotide sequence ID" value="NZ_JAOTEM010000006.1"/>
</dbReference>
<evidence type="ECO:0000313" key="2">
    <source>
        <dbReference type="Proteomes" id="UP001208649"/>
    </source>
</evidence>
<dbReference type="InterPro" id="IPR021272">
    <property type="entry name" value="DUF2851"/>
</dbReference>
<gene>
    <name evidence="1" type="ORF">NZ698_17990</name>
</gene>
<keyword evidence="2" id="KW-1185">Reference proteome</keyword>
<accession>A0ABT2WAT4</accession>
<dbReference type="Proteomes" id="UP001208649">
    <property type="component" value="Unassembled WGS sequence"/>
</dbReference>
<evidence type="ECO:0000313" key="1">
    <source>
        <dbReference type="EMBL" id="MCU7619073.1"/>
    </source>
</evidence>
<dbReference type="EMBL" id="JAOTEM010000006">
    <property type="protein sequence ID" value="MCU7619073.1"/>
    <property type="molecule type" value="Genomic_DNA"/>
</dbReference>
<organism evidence="1 2">
    <name type="scientific">Chryseobacterium edaphi</name>
    <dbReference type="NCBI Taxonomy" id="2976532"/>
    <lineage>
        <taxon>Bacteria</taxon>
        <taxon>Pseudomonadati</taxon>
        <taxon>Bacteroidota</taxon>
        <taxon>Flavobacteriia</taxon>
        <taxon>Flavobacteriales</taxon>
        <taxon>Weeksellaceae</taxon>
        <taxon>Chryseobacterium group</taxon>
        <taxon>Chryseobacterium</taxon>
    </lineage>
</organism>
<proteinExistence type="predicted"/>
<dbReference type="Pfam" id="PF11013">
    <property type="entry name" value="DUF2851"/>
    <property type="match status" value="1"/>
</dbReference>
<sequence length="424" mass="49956">MNEKLLQYLWNFKIFTIYNFKDLKGNPIEILDYGTWNTDSGPDFLMAKIKINNIILAGNIELHVKSSDWIFHNHSKDPNYQNIILHVVYQNDADIEEFKNKNIPTLELRNHIDQSIYGKYEKLLKETQFIPCEDLFNPDKIQIDFYEESLLKKLEEKSSELEKDLEIHKNNYEAVLFHSLAYSFGLKVNANLFKQIAESIDFTVFGKIRQNKTQLESLLFGISGWLEKPEDEQMKIWKREFDFLKAKFGISDLVIRPKFLRLRPPNFPTIRLSQLADLYHQHQNLFSKIINAKNSDELMEIFSNTKASEYWDNHFNFGKISPVDQLKIVSKDFIELIILNTVLPLKYHYHKNHHEEIADEILTFYRQISAEKNSIVDGWKNSGLKVKTALQTQSLIYHYKNYCTAKNCLNCSIGFKILKEDNHV</sequence>
<protein>
    <submittedName>
        <fullName evidence="1">DUF2851 family protein</fullName>
    </submittedName>
</protein>
<name>A0ABT2WAT4_9FLAO</name>